<keyword evidence="1" id="KW-0677">Repeat</keyword>
<evidence type="ECO:0000259" key="3">
    <source>
        <dbReference type="Pfam" id="PF23559"/>
    </source>
</evidence>
<dbReference type="Proteomes" id="UP000593562">
    <property type="component" value="Unassembled WGS sequence"/>
</dbReference>
<dbReference type="InterPro" id="IPR058922">
    <property type="entry name" value="WHD_DRP"/>
</dbReference>
<keyword evidence="5" id="KW-1185">Reference proteome</keyword>
<protein>
    <submittedName>
        <fullName evidence="4">Cysteine/Histidine-rich C1 domain family protein</fullName>
    </submittedName>
</protein>
<dbReference type="Pfam" id="PF23559">
    <property type="entry name" value="WHD_DRP"/>
    <property type="match status" value="1"/>
</dbReference>
<name>A0A7J7D618_TRIWF</name>
<dbReference type="GO" id="GO:0043531">
    <property type="term" value="F:ADP binding"/>
    <property type="evidence" value="ECO:0007669"/>
    <property type="project" value="InterPro"/>
</dbReference>
<feature type="domain" description="Disease resistance protein winged helix" evidence="3">
    <location>
        <begin position="117"/>
        <end position="164"/>
    </location>
</feature>
<dbReference type="GO" id="GO:0006952">
    <property type="term" value="P:defense response"/>
    <property type="evidence" value="ECO:0007669"/>
    <property type="project" value="UniProtKB-KW"/>
</dbReference>
<gene>
    <name evidence="4" type="ORF">HS088_TW10G00768</name>
</gene>
<accession>A0A7J7D618</accession>
<evidence type="ECO:0000313" key="4">
    <source>
        <dbReference type="EMBL" id="KAF5741762.1"/>
    </source>
</evidence>
<dbReference type="AlphaFoldDB" id="A0A7J7D618"/>
<dbReference type="SUPFAM" id="SSF52540">
    <property type="entry name" value="P-loop containing nucleoside triphosphate hydrolases"/>
    <property type="match status" value="1"/>
</dbReference>
<dbReference type="InParanoid" id="A0A7J7D618"/>
<dbReference type="InterPro" id="IPR027417">
    <property type="entry name" value="P-loop_NTPase"/>
</dbReference>
<dbReference type="PANTHER" id="PTHR36766:SF40">
    <property type="entry name" value="DISEASE RESISTANCE PROTEIN RGA3"/>
    <property type="match status" value="1"/>
</dbReference>
<evidence type="ECO:0000313" key="5">
    <source>
        <dbReference type="Proteomes" id="UP000593562"/>
    </source>
</evidence>
<dbReference type="InterPro" id="IPR042197">
    <property type="entry name" value="Apaf_helical"/>
</dbReference>
<comment type="caution">
    <text evidence="4">The sequence shown here is derived from an EMBL/GenBank/DDBJ whole genome shotgun (WGS) entry which is preliminary data.</text>
</comment>
<evidence type="ECO:0000256" key="2">
    <source>
        <dbReference type="ARBA" id="ARBA00022821"/>
    </source>
</evidence>
<organism evidence="4 5">
    <name type="scientific">Tripterygium wilfordii</name>
    <name type="common">Thunder God vine</name>
    <dbReference type="NCBI Taxonomy" id="458696"/>
    <lineage>
        <taxon>Eukaryota</taxon>
        <taxon>Viridiplantae</taxon>
        <taxon>Streptophyta</taxon>
        <taxon>Embryophyta</taxon>
        <taxon>Tracheophyta</taxon>
        <taxon>Spermatophyta</taxon>
        <taxon>Magnoliopsida</taxon>
        <taxon>eudicotyledons</taxon>
        <taxon>Gunneridae</taxon>
        <taxon>Pentapetalae</taxon>
        <taxon>rosids</taxon>
        <taxon>fabids</taxon>
        <taxon>Celastrales</taxon>
        <taxon>Celastraceae</taxon>
        <taxon>Tripterygium</taxon>
    </lineage>
</organism>
<sequence>MVQPIFSSSCKFVISYFACLISGTKKSQKYEAISVHDSLNPTILRILGHFFSLVTFLGREAEDCERLDNIGWKIADKWKGLPLAVNTLGSLMCFKRTKQDWQNVLESEFWELEEVERGYLCSKRSADMETLGNEYFESMEFSFFFQDFEKDYDGNVEKCGMHDISMTLPNFGKE</sequence>
<evidence type="ECO:0000256" key="1">
    <source>
        <dbReference type="ARBA" id="ARBA00022737"/>
    </source>
</evidence>
<reference evidence="4 5" key="1">
    <citation type="journal article" date="2020" name="Nat. Commun.">
        <title>Genome of Tripterygium wilfordii and identification of cytochrome P450 involved in triptolide biosynthesis.</title>
        <authorList>
            <person name="Tu L."/>
            <person name="Su P."/>
            <person name="Zhang Z."/>
            <person name="Gao L."/>
            <person name="Wang J."/>
            <person name="Hu T."/>
            <person name="Zhou J."/>
            <person name="Zhang Y."/>
            <person name="Zhao Y."/>
            <person name="Liu Y."/>
            <person name="Song Y."/>
            <person name="Tong Y."/>
            <person name="Lu Y."/>
            <person name="Yang J."/>
            <person name="Xu C."/>
            <person name="Jia M."/>
            <person name="Peters R.J."/>
            <person name="Huang L."/>
            <person name="Gao W."/>
        </authorList>
    </citation>
    <scope>NUCLEOTIDE SEQUENCE [LARGE SCALE GENOMIC DNA]</scope>
    <source>
        <strain evidence="5">cv. XIE 37</strain>
        <tissue evidence="4">Leaf</tissue>
    </source>
</reference>
<dbReference type="EMBL" id="JAAARO010000010">
    <property type="protein sequence ID" value="KAF5741762.1"/>
    <property type="molecule type" value="Genomic_DNA"/>
</dbReference>
<dbReference type="Gene3D" id="1.10.8.430">
    <property type="entry name" value="Helical domain of apoptotic protease-activating factors"/>
    <property type="match status" value="1"/>
</dbReference>
<dbReference type="PANTHER" id="PTHR36766">
    <property type="entry name" value="PLANT BROAD-SPECTRUM MILDEW RESISTANCE PROTEIN RPW8"/>
    <property type="match status" value="1"/>
</dbReference>
<proteinExistence type="predicted"/>
<keyword evidence="2" id="KW-0611">Plant defense</keyword>